<protein>
    <submittedName>
        <fullName evidence="1">Uncharacterized protein</fullName>
    </submittedName>
</protein>
<sequence length="62" mass="7309">MRLHILSFKFNKRLPCKLCDAGQRDKEFFFPLSLTSQSYCHSICENHPIFFKKEGTNQKAID</sequence>
<dbReference type="EMBL" id="GBRH01266936">
    <property type="protein sequence ID" value="JAD30959.1"/>
    <property type="molecule type" value="Transcribed_RNA"/>
</dbReference>
<organism evidence="1">
    <name type="scientific">Arundo donax</name>
    <name type="common">Giant reed</name>
    <name type="synonym">Donax arundinaceus</name>
    <dbReference type="NCBI Taxonomy" id="35708"/>
    <lineage>
        <taxon>Eukaryota</taxon>
        <taxon>Viridiplantae</taxon>
        <taxon>Streptophyta</taxon>
        <taxon>Embryophyta</taxon>
        <taxon>Tracheophyta</taxon>
        <taxon>Spermatophyta</taxon>
        <taxon>Magnoliopsida</taxon>
        <taxon>Liliopsida</taxon>
        <taxon>Poales</taxon>
        <taxon>Poaceae</taxon>
        <taxon>PACMAD clade</taxon>
        <taxon>Arundinoideae</taxon>
        <taxon>Arundineae</taxon>
        <taxon>Arundo</taxon>
    </lineage>
</organism>
<dbReference type="AlphaFoldDB" id="A0A0A8YV03"/>
<evidence type="ECO:0000313" key="1">
    <source>
        <dbReference type="EMBL" id="JAD30959.1"/>
    </source>
</evidence>
<proteinExistence type="predicted"/>
<reference evidence="1" key="2">
    <citation type="journal article" date="2015" name="Data Brief">
        <title>Shoot transcriptome of the giant reed, Arundo donax.</title>
        <authorList>
            <person name="Barrero R.A."/>
            <person name="Guerrero F.D."/>
            <person name="Moolhuijzen P."/>
            <person name="Goolsby J.A."/>
            <person name="Tidwell J."/>
            <person name="Bellgard S.E."/>
            <person name="Bellgard M.I."/>
        </authorList>
    </citation>
    <scope>NUCLEOTIDE SEQUENCE</scope>
    <source>
        <tissue evidence="1">Shoot tissue taken approximately 20 cm above the soil surface</tissue>
    </source>
</reference>
<name>A0A0A8YV03_ARUDO</name>
<accession>A0A0A8YV03</accession>
<reference evidence="1" key="1">
    <citation type="submission" date="2014-09" db="EMBL/GenBank/DDBJ databases">
        <authorList>
            <person name="Magalhaes I.L.F."/>
            <person name="Oliveira U."/>
            <person name="Santos F.R."/>
            <person name="Vidigal T.H.D.A."/>
            <person name="Brescovit A.D."/>
            <person name="Santos A.J."/>
        </authorList>
    </citation>
    <scope>NUCLEOTIDE SEQUENCE</scope>
    <source>
        <tissue evidence="1">Shoot tissue taken approximately 20 cm above the soil surface</tissue>
    </source>
</reference>